<dbReference type="PANTHER" id="PTHR34198">
    <property type="entry name" value="OS01G0175100 PROTEIN"/>
    <property type="match status" value="1"/>
</dbReference>
<dbReference type="AlphaFoldDB" id="A0A2I0B9T4"/>
<dbReference type="OrthoDB" id="1913905at2759"/>
<dbReference type="PANTHER" id="PTHR34198:SF1">
    <property type="entry name" value="OS01G0104300 PROTEIN"/>
    <property type="match status" value="1"/>
</dbReference>
<feature type="region of interest" description="Disordered" evidence="1">
    <location>
        <begin position="53"/>
        <end position="74"/>
    </location>
</feature>
<keyword evidence="3" id="KW-1185">Reference proteome</keyword>
<evidence type="ECO:0000313" key="3">
    <source>
        <dbReference type="Proteomes" id="UP000236161"/>
    </source>
</evidence>
<organism evidence="2 3">
    <name type="scientific">Apostasia shenzhenica</name>
    <dbReference type="NCBI Taxonomy" id="1088818"/>
    <lineage>
        <taxon>Eukaryota</taxon>
        <taxon>Viridiplantae</taxon>
        <taxon>Streptophyta</taxon>
        <taxon>Embryophyta</taxon>
        <taxon>Tracheophyta</taxon>
        <taxon>Spermatophyta</taxon>
        <taxon>Magnoliopsida</taxon>
        <taxon>Liliopsida</taxon>
        <taxon>Asparagales</taxon>
        <taxon>Orchidaceae</taxon>
        <taxon>Apostasioideae</taxon>
        <taxon>Apostasia</taxon>
    </lineage>
</organism>
<dbReference type="Proteomes" id="UP000236161">
    <property type="component" value="Unassembled WGS sequence"/>
</dbReference>
<proteinExistence type="predicted"/>
<name>A0A2I0B9T4_9ASPA</name>
<evidence type="ECO:0000256" key="1">
    <source>
        <dbReference type="SAM" id="MobiDB-lite"/>
    </source>
</evidence>
<gene>
    <name evidence="2" type="ORF">AXF42_Ash007301</name>
</gene>
<reference evidence="2 3" key="1">
    <citation type="journal article" date="2017" name="Nature">
        <title>The Apostasia genome and the evolution of orchids.</title>
        <authorList>
            <person name="Zhang G.Q."/>
            <person name="Liu K.W."/>
            <person name="Li Z."/>
            <person name="Lohaus R."/>
            <person name="Hsiao Y.Y."/>
            <person name="Niu S.C."/>
            <person name="Wang J.Y."/>
            <person name="Lin Y.C."/>
            <person name="Xu Q."/>
            <person name="Chen L.J."/>
            <person name="Yoshida K."/>
            <person name="Fujiwara S."/>
            <person name="Wang Z.W."/>
            <person name="Zhang Y.Q."/>
            <person name="Mitsuda N."/>
            <person name="Wang M."/>
            <person name="Liu G.H."/>
            <person name="Pecoraro L."/>
            <person name="Huang H.X."/>
            <person name="Xiao X.J."/>
            <person name="Lin M."/>
            <person name="Wu X.Y."/>
            <person name="Wu W.L."/>
            <person name="Chen Y.Y."/>
            <person name="Chang S.B."/>
            <person name="Sakamoto S."/>
            <person name="Ohme-Takagi M."/>
            <person name="Yagi M."/>
            <person name="Zeng S.J."/>
            <person name="Shen C.Y."/>
            <person name="Yeh C.M."/>
            <person name="Luo Y.B."/>
            <person name="Tsai W.C."/>
            <person name="Van de Peer Y."/>
            <person name="Liu Z.J."/>
        </authorList>
    </citation>
    <scope>NUCLEOTIDE SEQUENCE [LARGE SCALE GENOMIC DNA]</scope>
    <source>
        <strain evidence="3">cv. Shenzhen</strain>
        <tissue evidence="2">Stem</tissue>
    </source>
</reference>
<protein>
    <submittedName>
        <fullName evidence="2">Uncharacterized protein</fullName>
    </submittedName>
</protein>
<sequence length="127" mass="14124">MASGIAITFRPAVIRASNEGYSGERKRRSGVGGGGAWWSPLFGWGAEPDYIDSGSVGTPETATDLATEEGRRGSARRFTAFTEKKARELRMRMMETESYHDAMYHSAIASRLASDVRRRSESDRWDL</sequence>
<dbReference type="STRING" id="1088818.A0A2I0B9T4"/>
<evidence type="ECO:0000313" key="2">
    <source>
        <dbReference type="EMBL" id="PKA64556.1"/>
    </source>
</evidence>
<dbReference type="EMBL" id="KZ451903">
    <property type="protein sequence ID" value="PKA64556.1"/>
    <property type="molecule type" value="Genomic_DNA"/>
</dbReference>
<accession>A0A2I0B9T4</accession>